<evidence type="ECO:0000256" key="2">
    <source>
        <dbReference type="ARBA" id="ARBA00023125"/>
    </source>
</evidence>
<dbReference type="GO" id="GO:0043565">
    <property type="term" value="F:sequence-specific DNA binding"/>
    <property type="evidence" value="ECO:0007669"/>
    <property type="project" value="InterPro"/>
</dbReference>
<keyword evidence="3" id="KW-0804">Transcription</keyword>
<dbReference type="GO" id="GO:0003700">
    <property type="term" value="F:DNA-binding transcription factor activity"/>
    <property type="evidence" value="ECO:0007669"/>
    <property type="project" value="InterPro"/>
</dbReference>
<dbReference type="InterPro" id="IPR018060">
    <property type="entry name" value="HTH_AraC"/>
</dbReference>
<feature type="modified residue" description="4-aspartylphosphate" evidence="4">
    <location>
        <position position="56"/>
    </location>
</feature>
<evidence type="ECO:0000259" key="6">
    <source>
        <dbReference type="PROSITE" id="PS50110"/>
    </source>
</evidence>
<dbReference type="CDD" id="cd17536">
    <property type="entry name" value="REC_YesN-like"/>
    <property type="match status" value="1"/>
</dbReference>
<dbReference type="GO" id="GO:0000160">
    <property type="term" value="P:phosphorelay signal transduction system"/>
    <property type="evidence" value="ECO:0007669"/>
    <property type="project" value="InterPro"/>
</dbReference>
<dbReference type="EMBL" id="BDQX01000400">
    <property type="protein sequence ID" value="GBG11485.1"/>
    <property type="molecule type" value="Genomic_DNA"/>
</dbReference>
<dbReference type="SUPFAM" id="SSF46689">
    <property type="entry name" value="Homeodomain-like"/>
    <property type="match status" value="2"/>
</dbReference>
<dbReference type="Proteomes" id="UP000245202">
    <property type="component" value="Unassembled WGS sequence"/>
</dbReference>
<dbReference type="Pfam" id="PF00072">
    <property type="entry name" value="Response_reg"/>
    <property type="match status" value="1"/>
</dbReference>
<name>A0A2R5EZE1_9BACL</name>
<evidence type="ECO:0000256" key="3">
    <source>
        <dbReference type="ARBA" id="ARBA00023163"/>
    </source>
</evidence>
<keyword evidence="1" id="KW-0805">Transcription regulation</keyword>
<evidence type="ECO:0000256" key="4">
    <source>
        <dbReference type="PROSITE-ProRule" id="PRU00169"/>
    </source>
</evidence>
<dbReference type="SUPFAM" id="SSF52172">
    <property type="entry name" value="CheY-like"/>
    <property type="match status" value="1"/>
</dbReference>
<dbReference type="PROSITE" id="PS01124">
    <property type="entry name" value="HTH_ARAC_FAMILY_2"/>
    <property type="match status" value="1"/>
</dbReference>
<dbReference type="PANTHER" id="PTHR43280:SF2">
    <property type="entry name" value="HTH-TYPE TRANSCRIPTIONAL REGULATOR EXSA"/>
    <property type="match status" value="1"/>
</dbReference>
<comment type="caution">
    <text evidence="7">The sequence shown here is derived from an EMBL/GenBank/DDBJ whole genome shotgun (WGS) entry which is preliminary data.</text>
</comment>
<feature type="domain" description="HTH araC/xylS-type" evidence="5">
    <location>
        <begin position="395"/>
        <end position="493"/>
    </location>
</feature>
<keyword evidence="2 7" id="KW-0238">DNA-binding</keyword>
<dbReference type="InterPro" id="IPR018062">
    <property type="entry name" value="HTH_AraC-typ_CS"/>
</dbReference>
<sequence length="497" mass="57713">MMWKVLLVEDEPYIRRSLRKGIDWHKLGYEIIGEADDGEQALELIREGAPDLVIADIMMPVMDGLELLKQTRGLGLDTRFIMLTAVNEFEYAKEALEYGASGYILKLSMSIESLRGKLLELSAELGKRQSRRSERFHDKWSGLYSAWWQLYSARGAAEEDSTSNYVVDSEGYEGGMIVALLPGGDDSAAEQLGALQMAEPVSNTEIHSFVRCGTVTFFCWRRSDCRDYDRLQAWARTLREQANAVVLKLASSQPQRVREVWFRALDDLRQGWYGAGSRLPAQAELDAHRTIPWELEGKLIRYMELGKLDETFRILDKIWLLLEQRSIRIPLVKEEADRLEGLLLRIIDSPQSNRERLLLAASHGTLLHVLKRRLEEAQARRIEEKREYTDHPEINKIIYYIHENFDKEITLKSMAEYISMDEHYISGLFKRKTGDTLINFVQKHRIERAKQYLKKTDLPIHEISHYAGFANENYFSKIFRRWTQMTPSEYRKAKAHS</sequence>
<dbReference type="InterPro" id="IPR009057">
    <property type="entry name" value="Homeodomain-like_sf"/>
</dbReference>
<evidence type="ECO:0000259" key="5">
    <source>
        <dbReference type="PROSITE" id="PS01124"/>
    </source>
</evidence>
<dbReference type="AlphaFoldDB" id="A0A2R5EZE1"/>
<dbReference type="PROSITE" id="PS50110">
    <property type="entry name" value="RESPONSE_REGULATORY"/>
    <property type="match status" value="1"/>
</dbReference>
<gene>
    <name evidence="7" type="ORF">PAT3040_06306</name>
</gene>
<dbReference type="Gene3D" id="1.10.10.60">
    <property type="entry name" value="Homeodomain-like"/>
    <property type="match status" value="2"/>
</dbReference>
<reference evidence="7 8" key="1">
    <citation type="submission" date="2017-08" db="EMBL/GenBank/DDBJ databases">
        <title>Substantial Increase in Enzyme Production by Combined Drug-Resistance Mutations in Paenibacillus agaridevorans.</title>
        <authorList>
            <person name="Tanaka Y."/>
            <person name="Funane K."/>
            <person name="Hosaka T."/>
            <person name="Shiwa Y."/>
            <person name="Fujita N."/>
            <person name="Miyazaki T."/>
            <person name="Yoshikawa H."/>
            <person name="Murakami K."/>
            <person name="Kasahara K."/>
            <person name="Inaoka T."/>
            <person name="Hiraga Y."/>
            <person name="Ochi K."/>
        </authorList>
    </citation>
    <scope>NUCLEOTIDE SEQUENCE [LARGE SCALE GENOMIC DNA]</scope>
    <source>
        <strain evidence="7 8">T-3040</strain>
    </source>
</reference>
<dbReference type="RefSeq" id="WP_108995778.1">
    <property type="nucleotide sequence ID" value="NZ_BDQX01000400.1"/>
</dbReference>
<dbReference type="Pfam" id="PF12833">
    <property type="entry name" value="HTH_18"/>
    <property type="match status" value="1"/>
</dbReference>
<dbReference type="InterPro" id="IPR011006">
    <property type="entry name" value="CheY-like_superfamily"/>
</dbReference>
<dbReference type="PRINTS" id="PR00032">
    <property type="entry name" value="HTHARAC"/>
</dbReference>
<dbReference type="Gene3D" id="3.40.50.2300">
    <property type="match status" value="1"/>
</dbReference>
<dbReference type="PROSITE" id="PS00041">
    <property type="entry name" value="HTH_ARAC_FAMILY_1"/>
    <property type="match status" value="1"/>
</dbReference>
<proteinExistence type="predicted"/>
<dbReference type="SMART" id="SM00448">
    <property type="entry name" value="REC"/>
    <property type="match status" value="1"/>
</dbReference>
<dbReference type="InterPro" id="IPR001789">
    <property type="entry name" value="Sig_transdc_resp-reg_receiver"/>
</dbReference>
<evidence type="ECO:0000313" key="7">
    <source>
        <dbReference type="EMBL" id="GBG11485.1"/>
    </source>
</evidence>
<dbReference type="SMART" id="SM00342">
    <property type="entry name" value="HTH_ARAC"/>
    <property type="match status" value="1"/>
</dbReference>
<organism evidence="7 8">
    <name type="scientific">Paenibacillus agaridevorans</name>
    <dbReference type="NCBI Taxonomy" id="171404"/>
    <lineage>
        <taxon>Bacteria</taxon>
        <taxon>Bacillati</taxon>
        <taxon>Bacillota</taxon>
        <taxon>Bacilli</taxon>
        <taxon>Bacillales</taxon>
        <taxon>Paenibacillaceae</taxon>
        <taxon>Paenibacillus</taxon>
    </lineage>
</organism>
<protein>
    <submittedName>
        <fullName evidence="7">DNA-binding response regulator</fullName>
    </submittedName>
</protein>
<dbReference type="InterPro" id="IPR020449">
    <property type="entry name" value="Tscrpt_reg_AraC-type_HTH"/>
</dbReference>
<keyword evidence="4" id="KW-0597">Phosphoprotein</keyword>
<evidence type="ECO:0000256" key="1">
    <source>
        <dbReference type="ARBA" id="ARBA00023015"/>
    </source>
</evidence>
<dbReference type="PANTHER" id="PTHR43280">
    <property type="entry name" value="ARAC-FAMILY TRANSCRIPTIONAL REGULATOR"/>
    <property type="match status" value="1"/>
</dbReference>
<accession>A0A2R5EZE1</accession>
<feature type="domain" description="Response regulatory" evidence="6">
    <location>
        <begin position="4"/>
        <end position="121"/>
    </location>
</feature>
<keyword evidence="8" id="KW-1185">Reference proteome</keyword>
<evidence type="ECO:0000313" key="8">
    <source>
        <dbReference type="Proteomes" id="UP000245202"/>
    </source>
</evidence>